<evidence type="ECO:0000256" key="2">
    <source>
        <dbReference type="ARBA" id="ARBA00023125"/>
    </source>
</evidence>
<dbReference type="RefSeq" id="WP_123204772.1">
    <property type="nucleotide sequence ID" value="NZ_RBEE01000007.1"/>
</dbReference>
<feature type="domain" description="Tyr recombinase" evidence="4">
    <location>
        <begin position="219"/>
        <end position="400"/>
    </location>
</feature>
<dbReference type="Pfam" id="PF13102">
    <property type="entry name" value="Phage_int_SAM_5"/>
    <property type="match status" value="1"/>
</dbReference>
<dbReference type="OrthoDB" id="892893at2"/>
<dbReference type="PROSITE" id="PS51898">
    <property type="entry name" value="TYR_RECOMBINASE"/>
    <property type="match status" value="1"/>
</dbReference>
<dbReference type="InterPro" id="IPR025269">
    <property type="entry name" value="SAM-like_dom"/>
</dbReference>
<dbReference type="PANTHER" id="PTHR30349:SF64">
    <property type="entry name" value="PROPHAGE INTEGRASE INTD-RELATED"/>
    <property type="match status" value="1"/>
</dbReference>
<dbReference type="InterPro" id="IPR050090">
    <property type="entry name" value="Tyrosine_recombinase_XerCD"/>
</dbReference>
<dbReference type="Proteomes" id="UP000274046">
    <property type="component" value="Unassembled WGS sequence"/>
</dbReference>
<comment type="caution">
    <text evidence="5">The sequence shown here is derived from an EMBL/GenBank/DDBJ whole genome shotgun (WGS) entry which is preliminary data.</text>
</comment>
<dbReference type="Gene3D" id="1.10.150.130">
    <property type="match status" value="1"/>
</dbReference>
<evidence type="ECO:0000256" key="3">
    <source>
        <dbReference type="ARBA" id="ARBA00023172"/>
    </source>
</evidence>
<keyword evidence="2" id="KW-0238">DNA-binding</keyword>
<dbReference type="CDD" id="cd01185">
    <property type="entry name" value="INTN1_C_like"/>
    <property type="match status" value="1"/>
</dbReference>
<dbReference type="GO" id="GO:0015074">
    <property type="term" value="P:DNA integration"/>
    <property type="evidence" value="ECO:0007669"/>
    <property type="project" value="InterPro"/>
</dbReference>
<evidence type="ECO:0000313" key="5">
    <source>
        <dbReference type="EMBL" id="RNL55270.1"/>
    </source>
</evidence>
<dbReference type="GO" id="GO:0003677">
    <property type="term" value="F:DNA binding"/>
    <property type="evidence" value="ECO:0007669"/>
    <property type="project" value="UniProtKB-KW"/>
</dbReference>
<dbReference type="InterPro" id="IPR011010">
    <property type="entry name" value="DNA_brk_join_enz"/>
</dbReference>
<dbReference type="Pfam" id="PF17293">
    <property type="entry name" value="Arm-DNA-bind_5"/>
    <property type="match status" value="1"/>
</dbReference>
<dbReference type="EMBL" id="RBEE01000007">
    <property type="protein sequence ID" value="RNL55270.1"/>
    <property type="molecule type" value="Genomic_DNA"/>
</dbReference>
<gene>
    <name evidence="5" type="ORF">D7004_04980</name>
</gene>
<evidence type="ECO:0000259" key="4">
    <source>
        <dbReference type="PROSITE" id="PS51898"/>
    </source>
</evidence>
<reference evidence="5 6" key="1">
    <citation type="submission" date="2018-10" db="EMBL/GenBank/DDBJ databases">
        <title>Genome sequencing of Pedobacter jejuensis TNB23.</title>
        <authorList>
            <person name="Cho Y.-J."/>
            <person name="Cho A."/>
            <person name="Kim O.-S."/>
        </authorList>
    </citation>
    <scope>NUCLEOTIDE SEQUENCE [LARGE SCALE GENOMIC DNA]</scope>
    <source>
        <strain evidence="5 6">TNB23</strain>
    </source>
</reference>
<comment type="similarity">
    <text evidence="1">Belongs to the 'phage' integrase family.</text>
</comment>
<dbReference type="InterPro" id="IPR035386">
    <property type="entry name" value="Arm-DNA-bind_5"/>
</dbReference>
<proteinExistence type="inferred from homology"/>
<keyword evidence="3" id="KW-0233">DNA recombination</keyword>
<dbReference type="AlphaFoldDB" id="A0A3N0C0D7"/>
<name>A0A3N0C0D7_9SPHI</name>
<evidence type="ECO:0000313" key="6">
    <source>
        <dbReference type="Proteomes" id="UP000274046"/>
    </source>
</evidence>
<dbReference type="GO" id="GO:0006310">
    <property type="term" value="P:DNA recombination"/>
    <property type="evidence" value="ECO:0007669"/>
    <property type="project" value="UniProtKB-KW"/>
</dbReference>
<dbReference type="PANTHER" id="PTHR30349">
    <property type="entry name" value="PHAGE INTEGRASE-RELATED"/>
    <property type="match status" value="1"/>
</dbReference>
<dbReference type="Pfam" id="PF00589">
    <property type="entry name" value="Phage_integrase"/>
    <property type="match status" value="1"/>
</dbReference>
<keyword evidence="6" id="KW-1185">Reference proteome</keyword>
<evidence type="ECO:0000256" key="1">
    <source>
        <dbReference type="ARBA" id="ARBA00008857"/>
    </source>
</evidence>
<protein>
    <submittedName>
        <fullName evidence="5">Site-specific integrase</fullName>
    </submittedName>
</protein>
<accession>A0A3N0C0D7</accession>
<organism evidence="5 6">
    <name type="scientific">Pedobacter jejuensis</name>
    <dbReference type="NCBI Taxonomy" id="1268550"/>
    <lineage>
        <taxon>Bacteria</taxon>
        <taxon>Pseudomonadati</taxon>
        <taxon>Bacteroidota</taxon>
        <taxon>Sphingobacteriia</taxon>
        <taxon>Sphingobacteriales</taxon>
        <taxon>Sphingobacteriaceae</taxon>
        <taxon>Pedobacter</taxon>
    </lineage>
</organism>
<dbReference type="InterPro" id="IPR013762">
    <property type="entry name" value="Integrase-like_cat_sf"/>
</dbReference>
<dbReference type="InterPro" id="IPR002104">
    <property type="entry name" value="Integrase_catalytic"/>
</dbReference>
<dbReference type="Gene3D" id="1.10.443.10">
    <property type="entry name" value="Intergrase catalytic core"/>
    <property type="match status" value="1"/>
</dbReference>
<dbReference type="SUPFAM" id="SSF56349">
    <property type="entry name" value="DNA breaking-rejoining enzymes"/>
    <property type="match status" value="1"/>
</dbReference>
<sequence>MKSNFHLLYYLRKQKVYKGGPRVIYLRITVDGKRAEMSIGRDCESEKWNSSAGRAIGTTKDAKILNSYLDSLRFKMRMAHQALIDSGIEVTATSLQGQFTGKSEKSRYLLCLFAEHNAKMKELIGNGFEANTLKGYVTSERHLTNFIQKKYLQDDIQISQLNFAFINDFEYYLKADCKCTGVSAAKYIKHLKKIVNHCIANGWLKQAPFIAYKSTAKAKERTYLTREEVDKISAKKFTISRLEQVRDIFIFCCFTGLSYADVKKLKHSEIALGMDGEKWIFTKRQKTDTSSHIPILPDALEILNRYKDNPECESRGLVLPVSSNQKVNAYLKEIADICGIDKHLTFHLARHTFATTITLSNGVPIETVSRLLGHTALKTTQHYAKVLDIKVSQDMSKLKEQLRIS</sequence>
<dbReference type="InterPro" id="IPR010998">
    <property type="entry name" value="Integrase_recombinase_N"/>
</dbReference>